<evidence type="ECO:0008006" key="3">
    <source>
        <dbReference type="Google" id="ProtNLM"/>
    </source>
</evidence>
<gene>
    <name evidence="1" type="ORF">M983_3058</name>
</gene>
<dbReference type="Proteomes" id="UP000094023">
    <property type="component" value="Unassembled WGS sequence"/>
</dbReference>
<keyword evidence="2" id="KW-1185">Reference proteome</keyword>
<evidence type="ECO:0000313" key="2">
    <source>
        <dbReference type="Proteomes" id="UP000094023"/>
    </source>
</evidence>
<sequence length="111" mass="12345">MTAKVYGEPYYDFPVKDGQEITAKELKAAYDDGHQFIRIKLTDGHFSPKITLFPSDELSEVNGGLVYVDNASSKSTLFVVYGDNDSPIKMTPGEIRSAYGTSKSGWKVYIH</sequence>
<organism evidence="1 2">
    <name type="scientific">Proteus myxofaciens ATCC 19692</name>
    <dbReference type="NCBI Taxonomy" id="1354337"/>
    <lineage>
        <taxon>Bacteria</taxon>
        <taxon>Pseudomonadati</taxon>
        <taxon>Pseudomonadota</taxon>
        <taxon>Gammaproteobacteria</taxon>
        <taxon>Enterobacterales</taxon>
        <taxon>Morganellaceae</taxon>
        <taxon>Proteus</taxon>
    </lineage>
</organism>
<protein>
    <recommendedName>
        <fullName evidence="3">Phage protein</fullName>
    </recommendedName>
</protein>
<dbReference type="AlphaFoldDB" id="A0A198F9R3"/>
<accession>A0A198F9R3</accession>
<reference evidence="1 2" key="1">
    <citation type="submission" date="2016-04" db="EMBL/GenBank/DDBJ databases">
        <title>ATOL: Assembling a taxonomically balanced genome-scale reconstruction of the evolutionary history of the Enterobacteriaceae.</title>
        <authorList>
            <person name="Plunkett G.III."/>
            <person name="Neeno-Eckwall E.C."/>
            <person name="Glasner J.D."/>
            <person name="Perna N.T."/>
        </authorList>
    </citation>
    <scope>NUCLEOTIDE SEQUENCE [LARGE SCALE GENOMIC DNA]</scope>
    <source>
        <strain evidence="1 2">ATCC 19692</strain>
    </source>
</reference>
<name>A0A198F9R3_9GAMM</name>
<dbReference type="RefSeq" id="WP_066753006.1">
    <property type="nucleotide sequence ID" value="NZ_LXEN01000154.1"/>
</dbReference>
<comment type="caution">
    <text evidence="1">The sequence shown here is derived from an EMBL/GenBank/DDBJ whole genome shotgun (WGS) entry which is preliminary data.</text>
</comment>
<proteinExistence type="predicted"/>
<evidence type="ECO:0000313" key="1">
    <source>
        <dbReference type="EMBL" id="OAT21612.1"/>
    </source>
</evidence>
<dbReference type="EMBL" id="LXEN01000154">
    <property type="protein sequence ID" value="OAT21612.1"/>
    <property type="molecule type" value="Genomic_DNA"/>
</dbReference>